<evidence type="ECO:0000256" key="4">
    <source>
        <dbReference type="ARBA" id="ARBA00023187"/>
    </source>
</evidence>
<feature type="compositionally biased region" description="Acidic residues" evidence="9">
    <location>
        <begin position="129"/>
        <end position="139"/>
    </location>
</feature>
<feature type="region of interest" description="Disordered" evidence="9">
    <location>
        <begin position="125"/>
        <end position="158"/>
    </location>
</feature>
<dbReference type="PROSITE" id="PS50102">
    <property type="entry name" value="RRM"/>
    <property type="match status" value="1"/>
</dbReference>
<feature type="domain" description="RRM" evidence="10">
    <location>
        <begin position="249"/>
        <end position="334"/>
    </location>
</feature>
<dbReference type="Gene3D" id="3.30.70.330">
    <property type="match status" value="1"/>
</dbReference>
<evidence type="ECO:0000313" key="12">
    <source>
        <dbReference type="EMBL" id="KAH7642713.1"/>
    </source>
</evidence>
<dbReference type="InterPro" id="IPR040052">
    <property type="entry name" value="RBM17"/>
</dbReference>
<evidence type="ECO:0000313" key="13">
    <source>
        <dbReference type="EMBL" id="KAH9530067.1"/>
    </source>
</evidence>
<dbReference type="AlphaFoldDB" id="A0A922LCS3"/>
<dbReference type="PIRSF" id="PIRSF031066">
    <property type="entry name" value="Splicing_factor_SPF45"/>
    <property type="match status" value="1"/>
</dbReference>
<proteinExistence type="predicted"/>
<keyword evidence="5 8" id="KW-0539">Nucleus</keyword>
<dbReference type="GO" id="GO:0005654">
    <property type="term" value="C:nucleoplasm"/>
    <property type="evidence" value="ECO:0007669"/>
    <property type="project" value="UniProtKB-UniRule"/>
</dbReference>
<dbReference type="Proteomes" id="UP000828236">
    <property type="component" value="Unassembled WGS sequence"/>
</dbReference>
<evidence type="ECO:0000256" key="2">
    <source>
        <dbReference type="ARBA" id="ARBA00022664"/>
    </source>
</evidence>
<dbReference type="InterPro" id="IPR035979">
    <property type="entry name" value="RBD_domain_sf"/>
</dbReference>
<evidence type="ECO:0000256" key="5">
    <source>
        <dbReference type="ARBA" id="ARBA00023242"/>
    </source>
</evidence>
<dbReference type="InterPro" id="IPR000504">
    <property type="entry name" value="RRM_dom"/>
</dbReference>
<dbReference type="Proteomes" id="UP000790347">
    <property type="component" value="Unassembled WGS sequence"/>
</dbReference>
<dbReference type="InterPro" id="IPR003954">
    <property type="entry name" value="RRM_euk-type"/>
</dbReference>
<keyword evidence="4 8" id="KW-0508">mRNA splicing</keyword>
<reference evidence="13" key="1">
    <citation type="submission" date="2013-05" db="EMBL/GenBank/DDBJ databases">
        <authorList>
            <person name="Yim A.K.Y."/>
            <person name="Chan T.F."/>
            <person name="Ji K.M."/>
            <person name="Liu X.Y."/>
            <person name="Zhou J.W."/>
            <person name="Li R.Q."/>
            <person name="Yang K.Y."/>
            <person name="Li J."/>
            <person name="Li M."/>
            <person name="Law P.T.W."/>
            <person name="Wu Y.L."/>
            <person name="Cai Z.L."/>
            <person name="Qin H."/>
            <person name="Bao Y."/>
            <person name="Leung R.K.K."/>
            <person name="Ng P.K.S."/>
            <person name="Zou J."/>
            <person name="Zhong X.J."/>
            <person name="Ran P.X."/>
            <person name="Zhong N.S."/>
            <person name="Liu Z.G."/>
            <person name="Tsui S.K.W."/>
        </authorList>
    </citation>
    <scope>NUCLEOTIDE SEQUENCE</scope>
    <source>
        <strain evidence="13">Derf</strain>
        <tissue evidence="13">Whole organism</tissue>
    </source>
</reference>
<dbReference type="InterPro" id="IPR012677">
    <property type="entry name" value="Nucleotide-bd_a/b_plait_sf"/>
</dbReference>
<dbReference type="PANTHER" id="PTHR13288:SF8">
    <property type="entry name" value="SPLICING FACTOR 45"/>
    <property type="match status" value="1"/>
</dbReference>
<evidence type="ECO:0000259" key="11">
    <source>
        <dbReference type="PROSITE" id="PS50174"/>
    </source>
</evidence>
<evidence type="ECO:0000256" key="1">
    <source>
        <dbReference type="ARBA" id="ARBA00004123"/>
    </source>
</evidence>
<comment type="subunit">
    <text evidence="6">Binds SXL. Associates with the spliceosome. Interacts with SF3B1, SF1 and U2AF2.</text>
</comment>
<keyword evidence="2 8" id="KW-0507">mRNA processing</keyword>
<organism evidence="13 14">
    <name type="scientific">Dermatophagoides farinae</name>
    <name type="common">American house dust mite</name>
    <dbReference type="NCBI Taxonomy" id="6954"/>
    <lineage>
        <taxon>Eukaryota</taxon>
        <taxon>Metazoa</taxon>
        <taxon>Ecdysozoa</taxon>
        <taxon>Arthropoda</taxon>
        <taxon>Chelicerata</taxon>
        <taxon>Arachnida</taxon>
        <taxon>Acari</taxon>
        <taxon>Acariformes</taxon>
        <taxon>Sarcoptiformes</taxon>
        <taxon>Astigmata</taxon>
        <taxon>Psoroptidia</taxon>
        <taxon>Analgoidea</taxon>
        <taxon>Pyroglyphidae</taxon>
        <taxon>Dermatophagoidinae</taxon>
        <taxon>Dermatophagoides</taxon>
    </lineage>
</organism>
<keyword evidence="3 8" id="KW-0694">RNA-binding</keyword>
<dbReference type="SMART" id="SM00361">
    <property type="entry name" value="RRM_1"/>
    <property type="match status" value="1"/>
</dbReference>
<evidence type="ECO:0000256" key="8">
    <source>
        <dbReference type="PIRNR" id="PIRNR031066"/>
    </source>
</evidence>
<dbReference type="GO" id="GO:0000380">
    <property type="term" value="P:alternative mRNA splicing, via spliceosome"/>
    <property type="evidence" value="ECO:0007669"/>
    <property type="project" value="TreeGrafter"/>
</dbReference>
<name>A0A922LCS3_DERFA</name>
<evidence type="ECO:0000256" key="3">
    <source>
        <dbReference type="ARBA" id="ARBA00022884"/>
    </source>
</evidence>
<dbReference type="InterPro" id="IPR034653">
    <property type="entry name" value="SPF45_RRM"/>
</dbReference>
<dbReference type="GO" id="GO:0045292">
    <property type="term" value="P:mRNA cis splicing, via spliceosome"/>
    <property type="evidence" value="ECO:0007669"/>
    <property type="project" value="UniProtKB-UniRule"/>
</dbReference>
<evidence type="ECO:0000256" key="7">
    <source>
        <dbReference type="ARBA" id="ARBA00074919"/>
    </source>
</evidence>
<gene>
    <name evidence="13" type="primary">RBM17</name>
    <name evidence="13" type="ORF">DERF_003905</name>
    <name evidence="12" type="ORF">HUG17_5760</name>
</gene>
<accession>A0A922LCS3</accession>
<evidence type="ECO:0000313" key="14">
    <source>
        <dbReference type="Proteomes" id="UP000790347"/>
    </source>
</evidence>
<reference evidence="12" key="2">
    <citation type="submission" date="2020-06" db="EMBL/GenBank/DDBJ databases">
        <authorList>
            <person name="Ji K."/>
            <person name="Li J."/>
        </authorList>
    </citation>
    <scope>NUCLEOTIDE SEQUENCE</scope>
    <source>
        <strain evidence="12">JKM2019</strain>
        <tissue evidence="12">Whole body</tissue>
    </source>
</reference>
<reference evidence="13" key="4">
    <citation type="journal article" date="2022" name="Res Sq">
        <title>Comparative Genomics Reveals Insights into the Divergent Evolution of Astigmatic Mites and Household Pest Adaptations.</title>
        <authorList>
            <person name="Xiong Q."/>
            <person name="Wan A.T.-Y."/>
            <person name="Liu X.-Y."/>
            <person name="Fung C.S.-H."/>
            <person name="Xiao X."/>
            <person name="Malainual N."/>
            <person name="Hou J."/>
            <person name="Wang L."/>
            <person name="Wang M."/>
            <person name="Yang K."/>
            <person name="Cui Y."/>
            <person name="Leung E."/>
            <person name="Nong W."/>
            <person name="Shin S.-K."/>
            <person name="Au S."/>
            <person name="Jeong K.Y."/>
            <person name="Chew F.T."/>
            <person name="Hui J."/>
            <person name="Leung T.F."/>
            <person name="Tungtrongchitr A."/>
            <person name="Zhong N."/>
            <person name="Liu Z."/>
            <person name="Tsui S."/>
        </authorList>
    </citation>
    <scope>NUCLEOTIDE SEQUENCE</scope>
    <source>
        <strain evidence="13">Derf</strain>
        <tissue evidence="13">Whole organism</tissue>
    </source>
</reference>
<evidence type="ECO:0000256" key="6">
    <source>
        <dbReference type="ARBA" id="ARBA00065586"/>
    </source>
</evidence>
<dbReference type="PROSITE" id="PS50174">
    <property type="entry name" value="G_PATCH"/>
    <property type="match status" value="1"/>
</dbReference>
<dbReference type="Pfam" id="PF00076">
    <property type="entry name" value="RRM_1"/>
    <property type="match status" value="1"/>
</dbReference>
<dbReference type="EMBL" id="SDOV01000004">
    <property type="protein sequence ID" value="KAH7642713.1"/>
    <property type="molecule type" value="Genomic_DNA"/>
</dbReference>
<dbReference type="Pfam" id="PF01585">
    <property type="entry name" value="G-patch"/>
    <property type="match status" value="1"/>
</dbReference>
<sequence length="343" mass="38640">MSLYDDIITRNDESNSKTSSIKLLQDHLQVKRTTAKNNYKPSPSSLYGGYNRNISSKMDEVLPTPVISVTQLNMTKQGASILGGDWDINEEYDPRWPNDYEKLIKERNEQQEKKASKSQVIATRSLGLDYDDDDDDEYENTNNHRSSSDSKSKTSATFAPPASLLENVEKVASSNSNKIPRGFEVSSVAAKIMAKMGYKEGQGLGKEEQGINKALQVEKTSKTQGKIIYENEKKNEDLPITEMLKNPSKVLLLRNMVGPGEVDAELEPETKEECSKYGEVIKCQIYEKQDYESDEDAVKIFIEFAHVDSAIKALVDLNGRYFGGRIVKASFYELDKFRKGNIQ</sequence>
<protein>
    <recommendedName>
        <fullName evidence="7 8">Splicing factor 45</fullName>
    </recommendedName>
    <alternativeName>
        <fullName evidence="8">RNA-binding motif protein 17</fullName>
    </alternativeName>
</protein>
<dbReference type="GO" id="GO:0003723">
    <property type="term" value="F:RNA binding"/>
    <property type="evidence" value="ECO:0007669"/>
    <property type="project" value="UniProtKB-UniRule"/>
</dbReference>
<keyword evidence="14" id="KW-1185">Reference proteome</keyword>
<evidence type="ECO:0000256" key="9">
    <source>
        <dbReference type="SAM" id="MobiDB-lite"/>
    </source>
</evidence>
<dbReference type="InterPro" id="IPR000467">
    <property type="entry name" value="G_patch_dom"/>
</dbReference>
<dbReference type="GO" id="GO:0071011">
    <property type="term" value="C:precatalytic spliceosome"/>
    <property type="evidence" value="ECO:0007669"/>
    <property type="project" value="TreeGrafter"/>
</dbReference>
<comment type="caution">
    <text evidence="13">The sequence shown here is derived from an EMBL/GenBank/DDBJ whole genome shotgun (WGS) entry which is preliminary data.</text>
</comment>
<comment type="subcellular location">
    <subcellularLocation>
        <location evidence="1 8">Nucleus</location>
    </subcellularLocation>
</comment>
<dbReference type="EMBL" id="ASGP02000001">
    <property type="protein sequence ID" value="KAH9530067.1"/>
    <property type="molecule type" value="Genomic_DNA"/>
</dbReference>
<dbReference type="SUPFAM" id="SSF54928">
    <property type="entry name" value="RNA-binding domain, RBD"/>
    <property type="match status" value="1"/>
</dbReference>
<keyword evidence="8" id="KW-0747">Spliceosome</keyword>
<feature type="domain" description="G-patch" evidence="11">
    <location>
        <begin position="185"/>
        <end position="225"/>
    </location>
</feature>
<dbReference type="OrthoDB" id="5411533at2759"/>
<comment type="subunit">
    <text evidence="8">Associates with the spliceosome.</text>
</comment>
<dbReference type="FunFam" id="3.30.70.330:FF:000079">
    <property type="entry name" value="Putative splicing factor 45"/>
    <property type="match status" value="1"/>
</dbReference>
<dbReference type="SMART" id="SM00443">
    <property type="entry name" value="G_patch"/>
    <property type="match status" value="1"/>
</dbReference>
<comment type="function">
    <text evidence="8">Splice factor that binds to the single-stranded 3'AG at the exon/intron border and promotes its utilization in the second catalytic step. Involved in the regulation of alternative splicing and the utilization of cryptic splice sites.</text>
</comment>
<evidence type="ECO:0000259" key="10">
    <source>
        <dbReference type="PROSITE" id="PS50102"/>
    </source>
</evidence>
<reference evidence="12" key="3">
    <citation type="journal article" date="2021" name="World Allergy Organ. J.">
        <title>Chromosome-level assembly of Dermatophagoides farinae genome and transcriptome reveals two novel allergens Der f 37 and Der f 39.</title>
        <authorList>
            <person name="Chen J."/>
            <person name="Cai Z."/>
            <person name="Fan D."/>
            <person name="Hu J."/>
            <person name="Hou Y."/>
            <person name="He Y."/>
            <person name="Zhang Z."/>
            <person name="Zhao Z."/>
            <person name="Gao P."/>
            <person name="Hu W."/>
            <person name="Sun J."/>
            <person name="Li J."/>
            <person name="Ji K."/>
        </authorList>
    </citation>
    <scope>NUCLEOTIDE SEQUENCE</scope>
    <source>
        <strain evidence="12">JKM2019</strain>
    </source>
</reference>
<dbReference type="SMART" id="SM00360">
    <property type="entry name" value="RRM"/>
    <property type="match status" value="1"/>
</dbReference>
<dbReference type="CDD" id="cd12647">
    <property type="entry name" value="RRM_UHM_SPF45"/>
    <property type="match status" value="1"/>
</dbReference>
<dbReference type="PANTHER" id="PTHR13288">
    <property type="entry name" value="SPLICING FACTOR 45 SPF45"/>
    <property type="match status" value="1"/>
</dbReference>